<dbReference type="KEGG" id="tpol:Mal48_18260"/>
<dbReference type="InterPro" id="IPR003209">
    <property type="entry name" value="METHMP_CycHdrlase"/>
</dbReference>
<comment type="pathway">
    <text evidence="3 12">One-carbon metabolism; formaldehyde degradation; formate from formaldehyde (H(4)MPT route): step 3/5.</text>
</comment>
<evidence type="ECO:0000256" key="8">
    <source>
        <dbReference type="ARBA" id="ARBA00022563"/>
    </source>
</evidence>
<comment type="function">
    <text evidence="1 12">Catalyzes the hydrolysis of methenyl-H(4)MPT(+) to 5-formyl-H(4)MPT.</text>
</comment>
<evidence type="ECO:0000256" key="3">
    <source>
        <dbReference type="ARBA" id="ARBA00005087"/>
    </source>
</evidence>
<comment type="subcellular location">
    <subcellularLocation>
        <location evidence="2 12">Cytoplasm</location>
    </subcellularLocation>
</comment>
<dbReference type="Gene3D" id="3.30.1030.10">
    <property type="entry name" value="Methenyltetrahydromethanopterin Cyclohydrolase, Chain A, domain 2"/>
    <property type="match status" value="1"/>
</dbReference>
<evidence type="ECO:0000256" key="6">
    <source>
        <dbReference type="ARBA" id="ARBA00020597"/>
    </source>
</evidence>
<evidence type="ECO:0000256" key="1">
    <source>
        <dbReference type="ARBA" id="ARBA00004058"/>
    </source>
</evidence>
<dbReference type="Pfam" id="PF02289">
    <property type="entry name" value="MCH"/>
    <property type="match status" value="1"/>
</dbReference>
<comment type="catalytic activity">
    <reaction evidence="11 12">
        <text>5,10-methenyl-5,6,7,8-tetrahydromethanopterin + H2O = N(5)-formyl-5,6,7,8-tetrahydromethanopterin + H(+)</text>
        <dbReference type="Rhea" id="RHEA:19053"/>
        <dbReference type="ChEBI" id="CHEBI:15377"/>
        <dbReference type="ChEBI" id="CHEBI:15378"/>
        <dbReference type="ChEBI" id="CHEBI:58018"/>
        <dbReference type="ChEBI" id="CHEBI:58337"/>
        <dbReference type="EC" id="3.5.4.27"/>
    </reaction>
</comment>
<accession>A0A517QLS9</accession>
<evidence type="ECO:0000256" key="12">
    <source>
        <dbReference type="HAMAP-Rule" id="MF_00486"/>
    </source>
</evidence>
<keyword evidence="14" id="KW-1185">Reference proteome</keyword>
<sequence length="327" mass="34632">MNDDDSDLLESDPILNDSTWDLVHQILGSLDELRVEPVDYDGPGLILDFGVDAPGSLAAGLALAEVCTAGLADISIVPGEMGGLGWPQLFVQSDDPVEACLFSQYAGWQIAVGEYFAMGSGPMRAAANKEELFEKLGYNEEAFGVVGVLESGQLPTAEAVEEIASSCNVDPDQVALLVAPTASIAGNMQVIARSVETSLHKLLELGFDVGRIESACGSAPISPVAKDDLTGIGLTNDAILYGGRVTLWVNGDDDSIREIGPEVPSSASPIYGKPFLEIFEAADRDFYKIDPNLFSPAEILIHNVQTGSAFHFGGIDHSVLKKSFGLE</sequence>
<keyword evidence="9 12" id="KW-0378">Hydrolase</keyword>
<keyword evidence="8 12" id="KW-0554">One-carbon metabolism</keyword>
<dbReference type="GO" id="GO:0006730">
    <property type="term" value="P:one-carbon metabolic process"/>
    <property type="evidence" value="ECO:0007669"/>
    <property type="project" value="UniProtKB-UniRule"/>
</dbReference>
<dbReference type="GO" id="GO:0046294">
    <property type="term" value="P:formaldehyde catabolic process"/>
    <property type="evidence" value="ECO:0007669"/>
    <property type="project" value="UniProtKB-UniRule"/>
</dbReference>
<dbReference type="UniPathway" id="UPA00562">
    <property type="reaction ID" value="UER00703"/>
</dbReference>
<evidence type="ECO:0000256" key="10">
    <source>
        <dbReference type="ARBA" id="ARBA00030468"/>
    </source>
</evidence>
<dbReference type="Gene3D" id="3.10.340.11">
    <property type="entry name" value="Methenyltetrahydromethanopterin Cyclohydrolase, Chain A, domain 1"/>
    <property type="match status" value="1"/>
</dbReference>
<dbReference type="GO" id="GO:0005737">
    <property type="term" value="C:cytoplasm"/>
    <property type="evidence" value="ECO:0007669"/>
    <property type="project" value="UniProtKB-SubCell"/>
</dbReference>
<dbReference type="NCBIfam" id="TIGR03120">
    <property type="entry name" value="one_C_mch"/>
    <property type="match status" value="1"/>
</dbReference>
<reference evidence="13 14" key="1">
    <citation type="submission" date="2019-02" db="EMBL/GenBank/DDBJ databases">
        <title>Deep-cultivation of Planctomycetes and their phenomic and genomic characterization uncovers novel biology.</title>
        <authorList>
            <person name="Wiegand S."/>
            <person name="Jogler M."/>
            <person name="Boedeker C."/>
            <person name="Pinto D."/>
            <person name="Vollmers J."/>
            <person name="Rivas-Marin E."/>
            <person name="Kohn T."/>
            <person name="Peeters S.H."/>
            <person name="Heuer A."/>
            <person name="Rast P."/>
            <person name="Oberbeckmann S."/>
            <person name="Bunk B."/>
            <person name="Jeske O."/>
            <person name="Meyerdierks A."/>
            <person name="Storesund J.E."/>
            <person name="Kallscheuer N."/>
            <person name="Luecker S."/>
            <person name="Lage O.M."/>
            <person name="Pohl T."/>
            <person name="Merkel B.J."/>
            <person name="Hornburger P."/>
            <person name="Mueller R.-W."/>
            <person name="Bruemmer F."/>
            <person name="Labrenz M."/>
            <person name="Spormann A.M."/>
            <person name="Op den Camp H."/>
            <person name="Overmann J."/>
            <person name="Amann R."/>
            <person name="Jetten M.S.M."/>
            <person name="Mascher T."/>
            <person name="Medema M.H."/>
            <person name="Devos D.P."/>
            <person name="Kaster A.-K."/>
            <person name="Ovreas L."/>
            <person name="Rohde M."/>
            <person name="Galperin M.Y."/>
            <person name="Jogler C."/>
        </authorList>
    </citation>
    <scope>NUCLEOTIDE SEQUENCE [LARGE SCALE GENOMIC DNA]</scope>
    <source>
        <strain evidence="13 14">Mal48</strain>
    </source>
</reference>
<evidence type="ECO:0000256" key="2">
    <source>
        <dbReference type="ARBA" id="ARBA00004496"/>
    </source>
</evidence>
<dbReference type="OrthoDB" id="241529at2"/>
<evidence type="ECO:0000256" key="11">
    <source>
        <dbReference type="ARBA" id="ARBA00048684"/>
    </source>
</evidence>
<evidence type="ECO:0000313" key="14">
    <source>
        <dbReference type="Proteomes" id="UP000315724"/>
    </source>
</evidence>
<keyword evidence="7 12" id="KW-0963">Cytoplasm</keyword>
<dbReference type="HAMAP" id="MF_00486">
    <property type="entry name" value="McH"/>
    <property type="match status" value="1"/>
</dbReference>
<proteinExistence type="inferred from homology"/>
<evidence type="ECO:0000256" key="5">
    <source>
        <dbReference type="ARBA" id="ARBA00012765"/>
    </source>
</evidence>
<evidence type="ECO:0000256" key="9">
    <source>
        <dbReference type="ARBA" id="ARBA00022801"/>
    </source>
</evidence>
<evidence type="ECO:0000313" key="13">
    <source>
        <dbReference type="EMBL" id="QDT32579.1"/>
    </source>
</evidence>
<organism evidence="13 14">
    <name type="scientific">Thalassoglobus polymorphus</name>
    <dbReference type="NCBI Taxonomy" id="2527994"/>
    <lineage>
        <taxon>Bacteria</taxon>
        <taxon>Pseudomonadati</taxon>
        <taxon>Planctomycetota</taxon>
        <taxon>Planctomycetia</taxon>
        <taxon>Planctomycetales</taxon>
        <taxon>Planctomycetaceae</taxon>
        <taxon>Thalassoglobus</taxon>
    </lineage>
</organism>
<evidence type="ECO:0000256" key="7">
    <source>
        <dbReference type="ARBA" id="ARBA00022490"/>
    </source>
</evidence>
<dbReference type="RefSeq" id="WP_145197941.1">
    <property type="nucleotide sequence ID" value="NZ_CP036267.1"/>
</dbReference>
<protein>
    <recommendedName>
        <fullName evidence="6 12">Methenyltetrahydromethanopterin cyclohydrolase</fullName>
        <ecNumber evidence="5 12">3.5.4.27</ecNumber>
    </recommendedName>
    <alternativeName>
        <fullName evidence="10 12">Methenyl-H4MPT cyclohydrolase</fullName>
    </alternativeName>
</protein>
<comment type="similarity">
    <text evidence="4 12">Belongs to the MCH family.</text>
</comment>
<dbReference type="SUPFAM" id="SSF56199">
    <property type="entry name" value="Methenyltetrahydromethanopterin cyclohydrolase"/>
    <property type="match status" value="1"/>
</dbReference>
<dbReference type="AlphaFoldDB" id="A0A517QLS9"/>
<dbReference type="Proteomes" id="UP000315724">
    <property type="component" value="Chromosome"/>
</dbReference>
<gene>
    <name evidence="12 13" type="primary">mch</name>
    <name evidence="13" type="ORF">Mal48_18260</name>
</gene>
<name>A0A517QLS9_9PLAN</name>
<dbReference type="GO" id="GO:0018759">
    <property type="term" value="F:methenyltetrahydromethanopterin cyclohydrolase activity"/>
    <property type="evidence" value="ECO:0007669"/>
    <property type="project" value="UniProtKB-UniRule"/>
</dbReference>
<dbReference type="EMBL" id="CP036267">
    <property type="protein sequence ID" value="QDT32579.1"/>
    <property type="molecule type" value="Genomic_DNA"/>
</dbReference>
<evidence type="ECO:0000256" key="4">
    <source>
        <dbReference type="ARBA" id="ARBA00006902"/>
    </source>
</evidence>
<dbReference type="EC" id="3.5.4.27" evidence="5 12"/>